<protein>
    <submittedName>
        <fullName evidence="2">Uncharacterized protein</fullName>
    </submittedName>
</protein>
<dbReference type="eggNOG" id="ENOG5032JIU">
    <property type="taxonomic scope" value="Bacteria"/>
</dbReference>
<proteinExistence type="predicted"/>
<keyword evidence="3" id="KW-1185">Reference proteome</keyword>
<dbReference type="STRING" id="865937.Gilli_1911"/>
<feature type="chain" id="PRO_5003560614" evidence="1">
    <location>
        <begin position="22"/>
        <end position="136"/>
    </location>
</feature>
<gene>
    <name evidence="2" type="ORF">Gilli_1911</name>
</gene>
<keyword evidence="1" id="KW-0732">Signal</keyword>
<evidence type="ECO:0000256" key="1">
    <source>
        <dbReference type="SAM" id="SignalP"/>
    </source>
</evidence>
<dbReference type="RefSeq" id="WP_006988862.1">
    <property type="nucleotide sequence ID" value="NZ_JH594606.1"/>
</dbReference>
<dbReference type="Proteomes" id="UP000003844">
    <property type="component" value="Unassembled WGS sequence"/>
</dbReference>
<feature type="signal peptide" evidence="1">
    <location>
        <begin position="1"/>
        <end position="21"/>
    </location>
</feature>
<accession>H2BSK5</accession>
<sequence>MKTILLCSFVIFTCFSISASAQDLTGQWSWNSGDGQRTFTIDLTHITKDRVQGVHCVEDFEIKISECFQLQDEYTVRLVKTAENIFQGNLMSGEGRNRLVEDIQLQYIPLENTVIFTHTKIPKGISLIPVEAILQR</sequence>
<evidence type="ECO:0000313" key="3">
    <source>
        <dbReference type="Proteomes" id="UP000003844"/>
    </source>
</evidence>
<organism evidence="2 3">
    <name type="scientific">Gillisia limnaea (strain DSM 15749 / LMG 21470 / R-8282)</name>
    <dbReference type="NCBI Taxonomy" id="865937"/>
    <lineage>
        <taxon>Bacteria</taxon>
        <taxon>Pseudomonadati</taxon>
        <taxon>Bacteroidota</taxon>
        <taxon>Flavobacteriia</taxon>
        <taxon>Flavobacteriales</taxon>
        <taxon>Flavobacteriaceae</taxon>
        <taxon>Gillisia</taxon>
    </lineage>
</organism>
<evidence type="ECO:0000313" key="2">
    <source>
        <dbReference type="EMBL" id="EHQ02552.1"/>
    </source>
</evidence>
<dbReference type="HOGENOM" id="CLU_1926800_0_0_10"/>
<dbReference type="OrthoDB" id="1448841at2"/>
<dbReference type="EMBL" id="JH594606">
    <property type="protein sequence ID" value="EHQ02552.1"/>
    <property type="molecule type" value="Genomic_DNA"/>
</dbReference>
<name>H2BSK5_GILLR</name>
<dbReference type="AlphaFoldDB" id="H2BSK5"/>
<reference evidence="3" key="1">
    <citation type="journal article" date="2012" name="Stand. Genomic Sci.">
        <title>Genome sequence of the Antarctic rhodopsins-containing flavobacterium Gillisia limnaea type strain (R-8282(T)).</title>
        <authorList>
            <person name="Riedel T."/>
            <person name="Held B."/>
            <person name="Nolan M."/>
            <person name="Lucas S."/>
            <person name="Lapidus A."/>
            <person name="Tice H."/>
            <person name="Del Rio T.G."/>
            <person name="Cheng J.F."/>
            <person name="Han C."/>
            <person name="Tapia R."/>
            <person name="Goodwin L.A."/>
            <person name="Pitluck S."/>
            <person name="Liolios K."/>
            <person name="Mavromatis K."/>
            <person name="Pagani I."/>
            <person name="Ivanova N."/>
            <person name="Mikhailova N."/>
            <person name="Pati A."/>
            <person name="Chen A."/>
            <person name="Palaniappan K."/>
            <person name="Land M."/>
            <person name="Rohde M."/>
            <person name="Tindall B.J."/>
            <person name="Detter J.C."/>
            <person name="Goker M."/>
            <person name="Bristow J."/>
            <person name="Eisen J.A."/>
            <person name="Markowitz V."/>
            <person name="Hugenholtz P."/>
            <person name="Kyrpides N.C."/>
            <person name="Klenk H.P."/>
            <person name="Woyke T."/>
        </authorList>
    </citation>
    <scope>NUCLEOTIDE SEQUENCE [LARGE SCALE GENOMIC DNA]</scope>
    <source>
        <strain evidence="3">DSM 15749 / LMG 21470 / R-8282</strain>
    </source>
</reference>